<protein>
    <submittedName>
        <fullName evidence="1">Uncharacterized protein</fullName>
    </submittedName>
</protein>
<organism evidence="1 2">
    <name type="scientific">Smallanthus sonchifolius</name>
    <dbReference type="NCBI Taxonomy" id="185202"/>
    <lineage>
        <taxon>Eukaryota</taxon>
        <taxon>Viridiplantae</taxon>
        <taxon>Streptophyta</taxon>
        <taxon>Embryophyta</taxon>
        <taxon>Tracheophyta</taxon>
        <taxon>Spermatophyta</taxon>
        <taxon>Magnoliopsida</taxon>
        <taxon>eudicotyledons</taxon>
        <taxon>Gunneridae</taxon>
        <taxon>Pentapetalae</taxon>
        <taxon>asterids</taxon>
        <taxon>campanulids</taxon>
        <taxon>Asterales</taxon>
        <taxon>Asteraceae</taxon>
        <taxon>Asteroideae</taxon>
        <taxon>Heliantheae alliance</taxon>
        <taxon>Millerieae</taxon>
        <taxon>Smallanthus</taxon>
    </lineage>
</organism>
<reference evidence="1 2" key="2">
    <citation type="journal article" date="2022" name="Mol. Ecol. Resour.">
        <title>The genomes of chicory, endive, great burdock and yacon provide insights into Asteraceae paleo-polyploidization history and plant inulin production.</title>
        <authorList>
            <person name="Fan W."/>
            <person name="Wang S."/>
            <person name="Wang H."/>
            <person name="Wang A."/>
            <person name="Jiang F."/>
            <person name="Liu H."/>
            <person name="Zhao H."/>
            <person name="Xu D."/>
            <person name="Zhang Y."/>
        </authorList>
    </citation>
    <scope>NUCLEOTIDE SEQUENCE [LARGE SCALE GENOMIC DNA]</scope>
    <source>
        <strain evidence="2">cv. Yunnan</strain>
        <tissue evidence="1">Leaves</tissue>
    </source>
</reference>
<comment type="caution">
    <text evidence="1">The sequence shown here is derived from an EMBL/GenBank/DDBJ whole genome shotgun (WGS) entry which is preliminary data.</text>
</comment>
<reference evidence="2" key="1">
    <citation type="journal article" date="2022" name="Mol. Ecol. Resour.">
        <title>The genomes of chicory, endive, great burdock and yacon provide insights into Asteraceae palaeo-polyploidization history and plant inulin production.</title>
        <authorList>
            <person name="Fan W."/>
            <person name="Wang S."/>
            <person name="Wang H."/>
            <person name="Wang A."/>
            <person name="Jiang F."/>
            <person name="Liu H."/>
            <person name="Zhao H."/>
            <person name="Xu D."/>
            <person name="Zhang Y."/>
        </authorList>
    </citation>
    <scope>NUCLEOTIDE SEQUENCE [LARGE SCALE GENOMIC DNA]</scope>
    <source>
        <strain evidence="2">cv. Yunnan</strain>
    </source>
</reference>
<accession>A0ACB9EAD9</accession>
<gene>
    <name evidence="1" type="ORF">L1987_55611</name>
</gene>
<name>A0ACB9EAD9_9ASTR</name>
<proteinExistence type="predicted"/>
<dbReference type="Proteomes" id="UP001056120">
    <property type="component" value="Linkage Group LG18"/>
</dbReference>
<keyword evidence="2" id="KW-1185">Reference proteome</keyword>
<sequence>MDSRMRLDYALFQLTPTRTRCDLIICAGDCKEKLASGLLEPFVSHLKFAKDEISKGGYSITLSAPASASWFTKSTLERFVSLDEHLKKSAAFAYKHEDNTSDSLHEEDSKLHLQRVLETRKAVLQREQAMVYARALVAGFETDFLQDLVCFADAFGSPRLREACLDFMELCITKSDDRVWMDEVVAMQAYSGSQYAYMEDDLAQELRINVQNVNLATKKLNGSVDGISNESHLPQYIHSYQGGPMFHPPYQGYPFPYYQGNLPWPPNVEGSRGRGRRSHKKRSQKLTKDSNFDSSDSSSGSDSGSYKRSSSKKVIIRNINYITSARDEESKRKSDADQNLDRTVEEKHEGQKVTQQWDIFQNLLLKDVDDKESMEEYVSHKFEDPNIIPSRSQSKFTTISSSIGKHEEKDWYLRSRPDKEFQERSRDIFEDHIKFKTHDGLMVLESNLTRKKVEDTCISEPNDLHMVLERDAAGQEAVPAWTPEMESGNSSSKIVKMDSPEVNKSKAKALVKGLERKGSTFEAKSKALAGSRRKTPAATTTTIPKGRSEKEEQKRKKMEELLTERQKRIAERAKNDKPRAQLTTKNDKPRAQLTTKNDKPKAQQTAKNDKPKAQQTPNDATPKAQSRYMKSSNRTIIRSSTIDRLSAARVVNPKVLSTKPKPGNKPMKPPTKKNDKNMVSKNSNGPKKKIVDHNKSKQLPKASQIKKIGNGVAHIGLSTPAYSDNTKSVSETLQKTSSVLQKDITISDSNVGSTTKAVNSVSFKINEDNSGAKKIHIAKVNHEVPIMETLTPLPAKAIPEISSSRKKWSSLETSSKALSGFKKLLSFGRRS</sequence>
<evidence type="ECO:0000313" key="2">
    <source>
        <dbReference type="Proteomes" id="UP001056120"/>
    </source>
</evidence>
<evidence type="ECO:0000313" key="1">
    <source>
        <dbReference type="EMBL" id="KAI3755805.1"/>
    </source>
</evidence>
<dbReference type="EMBL" id="CM042035">
    <property type="protein sequence ID" value="KAI3755805.1"/>
    <property type="molecule type" value="Genomic_DNA"/>
</dbReference>